<organism evidence="2 3">
    <name type="scientific">Arcobacter suis CECT 7833</name>
    <dbReference type="NCBI Taxonomy" id="663365"/>
    <lineage>
        <taxon>Bacteria</taxon>
        <taxon>Pseudomonadati</taxon>
        <taxon>Campylobacterota</taxon>
        <taxon>Epsilonproteobacteria</taxon>
        <taxon>Campylobacterales</taxon>
        <taxon>Arcobacteraceae</taxon>
        <taxon>Arcobacter</taxon>
    </lineage>
</organism>
<protein>
    <submittedName>
        <fullName evidence="2">[Fe-Mo] cluster-binding protein, NifX/NifB/NifY family</fullName>
    </submittedName>
</protein>
<sequence>MIAIPLDKKESTTISKLYGNTPYFAFLNEETGTFKVVENTACGDGMNTAEFISKQNINSTIFYYMGEKVFDNLKEKGLKVYSCLQTHLSIDEIYQSLLTNNCKEVTKENSSTLLDSGNSACTCKAK</sequence>
<dbReference type="AlphaFoldDB" id="A0AAD0SPC0"/>
<dbReference type="EMBL" id="CP032100">
    <property type="protein sequence ID" value="AXX88565.1"/>
    <property type="molecule type" value="Genomic_DNA"/>
</dbReference>
<name>A0AAD0SPC0_9BACT</name>
<evidence type="ECO:0000313" key="3">
    <source>
        <dbReference type="Proteomes" id="UP000263040"/>
    </source>
</evidence>
<feature type="domain" description="Dinitrogenase iron-molybdenum cofactor biosynthesis" evidence="1">
    <location>
        <begin position="12"/>
        <end position="97"/>
    </location>
</feature>
<keyword evidence="3" id="KW-1185">Reference proteome</keyword>
<reference evidence="2 3" key="1">
    <citation type="submission" date="2018-08" db="EMBL/GenBank/DDBJ databases">
        <title>Complete genome of the Arcobacter suis type strain LMG 26152.</title>
        <authorList>
            <person name="Miller W.G."/>
            <person name="Yee E."/>
            <person name="Bono J.L."/>
        </authorList>
    </citation>
    <scope>NUCLEOTIDE SEQUENCE [LARGE SCALE GENOMIC DNA]</scope>
    <source>
        <strain evidence="2 3">CECT 7833</strain>
    </source>
</reference>
<dbReference type="Proteomes" id="UP000263040">
    <property type="component" value="Chromosome"/>
</dbReference>
<dbReference type="InterPro" id="IPR036105">
    <property type="entry name" value="DiNase_FeMo-co_biosyn_sf"/>
</dbReference>
<dbReference type="Gene3D" id="3.30.420.130">
    <property type="entry name" value="Dinitrogenase iron-molybdenum cofactor biosynthesis domain"/>
    <property type="match status" value="1"/>
</dbReference>
<proteinExistence type="predicted"/>
<evidence type="ECO:0000313" key="2">
    <source>
        <dbReference type="EMBL" id="AXX88565.1"/>
    </source>
</evidence>
<accession>A0AAD0SPC0</accession>
<evidence type="ECO:0000259" key="1">
    <source>
        <dbReference type="Pfam" id="PF02579"/>
    </source>
</evidence>
<dbReference type="Pfam" id="PF02579">
    <property type="entry name" value="Nitro_FeMo-Co"/>
    <property type="match status" value="1"/>
</dbReference>
<dbReference type="RefSeq" id="WP_118885151.1">
    <property type="nucleotide sequence ID" value="NZ_CP032100.1"/>
</dbReference>
<dbReference type="SUPFAM" id="SSF53146">
    <property type="entry name" value="Nitrogenase accessory factor-like"/>
    <property type="match status" value="1"/>
</dbReference>
<gene>
    <name evidence="2" type="ORF">ASUIS_0047</name>
</gene>
<dbReference type="KEGG" id="asui:ASUIS_0047"/>
<dbReference type="InterPro" id="IPR003731">
    <property type="entry name" value="Di-Nase_FeMo-co_biosynth"/>
</dbReference>